<proteinExistence type="predicted"/>
<evidence type="ECO:0000313" key="2">
    <source>
        <dbReference type="Proteomes" id="UP000012106"/>
    </source>
</evidence>
<accession>M6JZ36</accession>
<organism evidence="1 2">
    <name type="scientific">Leptospira santarosai serovar Arenal str. MAVJ 401</name>
    <dbReference type="NCBI Taxonomy" id="1049976"/>
    <lineage>
        <taxon>Bacteria</taxon>
        <taxon>Pseudomonadati</taxon>
        <taxon>Spirochaetota</taxon>
        <taxon>Spirochaetia</taxon>
        <taxon>Leptospirales</taxon>
        <taxon>Leptospiraceae</taxon>
        <taxon>Leptospira</taxon>
    </lineage>
</organism>
<evidence type="ECO:0000313" key="1">
    <source>
        <dbReference type="EMBL" id="EMN20762.1"/>
    </source>
</evidence>
<dbReference type="Proteomes" id="UP000012106">
    <property type="component" value="Unassembled WGS sequence"/>
</dbReference>
<gene>
    <name evidence="1" type="ORF">LEP1GSC063_3042</name>
</gene>
<dbReference type="EMBL" id="AHMU02000065">
    <property type="protein sequence ID" value="EMN20762.1"/>
    <property type="molecule type" value="Genomic_DNA"/>
</dbReference>
<dbReference type="AlphaFoldDB" id="M6JZ36"/>
<name>M6JZ36_9LEPT</name>
<comment type="caution">
    <text evidence="1">The sequence shown here is derived from an EMBL/GenBank/DDBJ whole genome shotgun (WGS) entry which is preliminary data.</text>
</comment>
<protein>
    <submittedName>
        <fullName evidence="1">Uncharacterized protein</fullName>
    </submittedName>
</protein>
<sequence>MSSLKSFFKTLKVEKVYRRKFNLIQGTQFFHLAILKDIATE</sequence>
<reference evidence="1 2" key="1">
    <citation type="submission" date="2013-01" db="EMBL/GenBank/DDBJ databases">
        <authorList>
            <person name="Harkins D.M."/>
            <person name="Durkin A.S."/>
            <person name="Brinkac L.M."/>
            <person name="Haft D.H."/>
            <person name="Selengut J.D."/>
            <person name="Sanka R."/>
            <person name="DePew J."/>
            <person name="Purushe J."/>
            <person name="Hartskeerl R.A."/>
            <person name="Ahmed A."/>
            <person name="van der Linden H."/>
            <person name="Goris M.G.A."/>
            <person name="Vinetz J.M."/>
            <person name="Sutton G.G."/>
            <person name="Nierman W.C."/>
            <person name="Fouts D.E."/>
        </authorList>
    </citation>
    <scope>NUCLEOTIDE SEQUENCE [LARGE SCALE GENOMIC DNA]</scope>
    <source>
        <strain evidence="1 2">MAVJ 401</strain>
    </source>
</reference>